<dbReference type="AlphaFoldDB" id="A0A1X0QKX4"/>
<feature type="transmembrane region" description="Helical" evidence="1">
    <location>
        <begin position="407"/>
        <end position="431"/>
    </location>
</feature>
<accession>A0A1X0QKX4</accession>
<dbReference type="Proteomes" id="UP000192501">
    <property type="component" value="Unassembled WGS sequence"/>
</dbReference>
<dbReference type="VEuPathDB" id="MicrosporidiaDB:A0H76_969"/>
<keyword evidence="1" id="KW-1133">Transmembrane helix</keyword>
<feature type="transmembrane region" description="Helical" evidence="1">
    <location>
        <begin position="359"/>
        <end position="387"/>
    </location>
</feature>
<name>A0A1X0QKX4_9MICR</name>
<evidence type="ECO:0000313" key="2">
    <source>
        <dbReference type="EMBL" id="ORE00419.1"/>
    </source>
</evidence>
<evidence type="ECO:0000256" key="1">
    <source>
        <dbReference type="SAM" id="Phobius"/>
    </source>
</evidence>
<feature type="transmembrane region" description="Helical" evidence="1">
    <location>
        <begin position="482"/>
        <end position="502"/>
    </location>
</feature>
<feature type="transmembrane region" description="Helical" evidence="1">
    <location>
        <begin position="548"/>
        <end position="570"/>
    </location>
</feature>
<feature type="transmembrane region" description="Helical" evidence="1">
    <location>
        <begin position="282"/>
        <end position="301"/>
    </location>
</feature>
<protein>
    <submittedName>
        <fullName evidence="2">Uncharacterized protein</fullName>
    </submittedName>
</protein>
<keyword evidence="1" id="KW-0812">Transmembrane</keyword>
<sequence length="573" mass="68866">MKELLFNFKNVELGYKINRNNKNILDRIKFNIDFGKIDFIYSENDDFVIKSIVSMDMHLQKYINDTRISNLDINKMINVYTSVKMFDDLTLFENLYLFGFNCNMTELVRNGFIELNSKYDNVFSKKCIFDYMYATMKRFKFSKYRDLYYYELPELIKIKLKLIINSLNNAPILIFNDSLLKFNNSDLYLILKMFKKLNKYVLIVLKKKSRRLNSLVKKLDTECVIQEKEDKIKFNLTDVMRVNSSSIHDEFNITNFISDIQIYSPSRLEYSYYIIFDFLRRFIRIFMFSKGIFIVIAFFLLSNLPRYLLVIKTKFTLIATVTAYKNFFDLLGIFMKPELTDSYHNICIPFLFMDEGYSFIYVCVFILLMCIFIINSCLLPVIIYNIFFKKSFNSIMIITDNILINRISGLTSTSILLVIICIIRIGIYIYFEYPLFSLIFNFPFLKFKYFIILYSLILSSPNYLIFTNLTNIMFHNVRYINYYLLAFKALNILLIFEFTIIYHKFRYDTITDYQNLGVFLLKLFFKTIYYRHGECFYPMNMTNIYQYMFYYLASSVTLEFSFLLLFLHYLNKI</sequence>
<proteinExistence type="predicted"/>
<dbReference type="EMBL" id="LTAI01000022">
    <property type="protein sequence ID" value="ORE00419.1"/>
    <property type="molecule type" value="Genomic_DNA"/>
</dbReference>
<reference evidence="2 3" key="1">
    <citation type="journal article" date="2017" name="Environ. Microbiol.">
        <title>Decay of the glycolytic pathway and adaptation to intranuclear parasitism within Enterocytozoonidae microsporidia.</title>
        <authorList>
            <person name="Wiredu Boakye D."/>
            <person name="Jaroenlak P."/>
            <person name="Prachumwat A."/>
            <person name="Williams T.A."/>
            <person name="Bateman K.S."/>
            <person name="Itsathitphaisarn O."/>
            <person name="Sritunyalucksana K."/>
            <person name="Paszkiewicz K.H."/>
            <person name="Moore K.A."/>
            <person name="Stentiford G.D."/>
            <person name="Williams B.A."/>
        </authorList>
    </citation>
    <scope>NUCLEOTIDE SEQUENCE [LARGE SCALE GENOMIC DNA]</scope>
    <source>
        <strain evidence="3">canceri</strain>
    </source>
</reference>
<keyword evidence="1" id="KW-0472">Membrane</keyword>
<evidence type="ECO:0000313" key="3">
    <source>
        <dbReference type="Proteomes" id="UP000192501"/>
    </source>
</evidence>
<comment type="caution">
    <text evidence="2">The sequence shown here is derived from an EMBL/GenBank/DDBJ whole genome shotgun (WGS) entry which is preliminary data.</text>
</comment>
<feature type="transmembrane region" description="Helical" evidence="1">
    <location>
        <begin position="451"/>
        <end position="470"/>
    </location>
</feature>
<organism evidence="2 3">
    <name type="scientific">Hepatospora eriocheir</name>
    <dbReference type="NCBI Taxonomy" id="1081669"/>
    <lineage>
        <taxon>Eukaryota</taxon>
        <taxon>Fungi</taxon>
        <taxon>Fungi incertae sedis</taxon>
        <taxon>Microsporidia</taxon>
        <taxon>Hepatosporidae</taxon>
        <taxon>Hepatospora</taxon>
    </lineage>
</organism>
<gene>
    <name evidence="2" type="ORF">A0H76_969</name>
</gene>